<gene>
    <name evidence="1" type="ORF">NCTC10719_02222</name>
</gene>
<reference evidence="1 2" key="1">
    <citation type="submission" date="2018-06" db="EMBL/GenBank/DDBJ databases">
        <authorList>
            <consortium name="Pathogen Informatics"/>
            <person name="Doyle S."/>
        </authorList>
    </citation>
    <scope>NUCLEOTIDE SEQUENCE [LARGE SCALE GENOMIC DNA]</scope>
    <source>
        <strain evidence="1 2">NCTC10719</strain>
    </source>
</reference>
<protein>
    <submittedName>
        <fullName evidence="1">Uncharacterized protein</fullName>
    </submittedName>
</protein>
<proteinExistence type="predicted"/>
<accession>A0A2X3AEI9</accession>
<evidence type="ECO:0000313" key="2">
    <source>
        <dbReference type="Proteomes" id="UP000249986"/>
    </source>
</evidence>
<name>A0A2X3AEI9_CLOPF</name>
<dbReference type="EMBL" id="UAWG01000015">
    <property type="protein sequence ID" value="SQB60580.1"/>
    <property type="molecule type" value="Genomic_DNA"/>
</dbReference>
<organism evidence="1 2">
    <name type="scientific">Clostridium perfringens</name>
    <dbReference type="NCBI Taxonomy" id="1502"/>
    <lineage>
        <taxon>Bacteria</taxon>
        <taxon>Bacillati</taxon>
        <taxon>Bacillota</taxon>
        <taxon>Clostridia</taxon>
        <taxon>Eubacteriales</taxon>
        <taxon>Clostridiaceae</taxon>
        <taxon>Clostridium</taxon>
    </lineage>
</organism>
<dbReference type="Proteomes" id="UP000249986">
    <property type="component" value="Unassembled WGS sequence"/>
</dbReference>
<dbReference type="AlphaFoldDB" id="A0A2X3AEI9"/>
<sequence length="35" mass="3933">MKKKFIVSLVMGFMLINTSVGVKANEIGETNQKYL</sequence>
<evidence type="ECO:0000313" key="1">
    <source>
        <dbReference type="EMBL" id="SQB60580.1"/>
    </source>
</evidence>